<sequence length="74" mass="8524">MASEGNIWSCPALLNIRKMKDEICIISHLRILSEFEQLHHEQKTAGVTASDLKALRLRCNIQCWKNSLLKLSFK</sequence>
<proteinExistence type="predicted"/>
<protein>
    <submittedName>
        <fullName evidence="1">Uncharacterized protein</fullName>
    </submittedName>
</protein>
<name>A0A0D9Z3D2_9ORYZ</name>
<reference evidence="1" key="1">
    <citation type="submission" date="2015-04" db="UniProtKB">
        <authorList>
            <consortium name="EnsemblPlants"/>
        </authorList>
    </citation>
    <scope>IDENTIFICATION</scope>
</reference>
<dbReference type="Gramene" id="OGLUM03G06990.1">
    <property type="protein sequence ID" value="OGLUM03G06990.1"/>
    <property type="gene ID" value="OGLUM03G06990"/>
</dbReference>
<accession>A0A0D9Z3D2</accession>
<dbReference type="Proteomes" id="UP000026961">
    <property type="component" value="Chromosome 3"/>
</dbReference>
<dbReference type="HOGENOM" id="CLU_2691760_0_0_1"/>
<dbReference type="EnsemblPlants" id="OGLUM03G06990.1">
    <property type="protein sequence ID" value="OGLUM03G06990.1"/>
    <property type="gene ID" value="OGLUM03G06990"/>
</dbReference>
<evidence type="ECO:0000313" key="2">
    <source>
        <dbReference type="Proteomes" id="UP000026961"/>
    </source>
</evidence>
<organism evidence="1">
    <name type="scientific">Oryza glumipatula</name>
    <dbReference type="NCBI Taxonomy" id="40148"/>
    <lineage>
        <taxon>Eukaryota</taxon>
        <taxon>Viridiplantae</taxon>
        <taxon>Streptophyta</taxon>
        <taxon>Embryophyta</taxon>
        <taxon>Tracheophyta</taxon>
        <taxon>Spermatophyta</taxon>
        <taxon>Magnoliopsida</taxon>
        <taxon>Liliopsida</taxon>
        <taxon>Poales</taxon>
        <taxon>Poaceae</taxon>
        <taxon>BOP clade</taxon>
        <taxon>Oryzoideae</taxon>
        <taxon>Oryzeae</taxon>
        <taxon>Oryzinae</taxon>
        <taxon>Oryza</taxon>
    </lineage>
</organism>
<evidence type="ECO:0000313" key="1">
    <source>
        <dbReference type="EnsemblPlants" id="OGLUM03G06990.1"/>
    </source>
</evidence>
<dbReference type="AlphaFoldDB" id="A0A0D9Z3D2"/>
<reference evidence="1" key="2">
    <citation type="submission" date="2018-05" db="EMBL/GenBank/DDBJ databases">
        <title>OgluRS3 (Oryza glumaepatula Reference Sequence Version 3).</title>
        <authorList>
            <person name="Zhang J."/>
            <person name="Kudrna D."/>
            <person name="Lee S."/>
            <person name="Talag J."/>
            <person name="Welchert J."/>
            <person name="Wing R.A."/>
        </authorList>
    </citation>
    <scope>NUCLEOTIDE SEQUENCE [LARGE SCALE GENOMIC DNA]</scope>
</reference>
<keyword evidence="2" id="KW-1185">Reference proteome</keyword>